<evidence type="ECO:0000313" key="7">
    <source>
        <dbReference type="Proteomes" id="UP000694941"/>
    </source>
</evidence>
<organism evidence="7 8">
    <name type="scientific">Limulus polyphemus</name>
    <name type="common">Atlantic horseshoe crab</name>
    <dbReference type="NCBI Taxonomy" id="6850"/>
    <lineage>
        <taxon>Eukaryota</taxon>
        <taxon>Metazoa</taxon>
        <taxon>Ecdysozoa</taxon>
        <taxon>Arthropoda</taxon>
        <taxon>Chelicerata</taxon>
        <taxon>Merostomata</taxon>
        <taxon>Xiphosura</taxon>
        <taxon>Limulidae</taxon>
        <taxon>Limulus</taxon>
    </lineage>
</organism>
<dbReference type="Gene3D" id="3.30.40.10">
    <property type="entry name" value="Zinc/RING finger domain, C3HC4 (zinc finger)"/>
    <property type="match status" value="1"/>
</dbReference>
<keyword evidence="7" id="KW-1185">Reference proteome</keyword>
<accession>A0ABM1C4J5</accession>
<dbReference type="Proteomes" id="UP000694941">
    <property type="component" value="Unplaced"/>
</dbReference>
<dbReference type="RefSeq" id="XP_013794010.1">
    <property type="nucleotide sequence ID" value="XM_013938556.2"/>
</dbReference>
<gene>
    <name evidence="8" type="primary">LOC106478045</name>
</gene>
<keyword evidence="1" id="KW-0479">Metal-binding</keyword>
<reference evidence="8" key="1">
    <citation type="submission" date="2025-08" db="UniProtKB">
        <authorList>
            <consortium name="RefSeq"/>
        </authorList>
    </citation>
    <scope>IDENTIFICATION</scope>
    <source>
        <tissue evidence="8">Muscle</tissue>
    </source>
</reference>
<evidence type="ECO:0000256" key="5">
    <source>
        <dbReference type="SAM" id="MobiDB-lite"/>
    </source>
</evidence>
<keyword evidence="2 4" id="KW-0863">Zinc-finger</keyword>
<keyword evidence="3" id="KW-0862">Zinc</keyword>
<evidence type="ECO:0000259" key="6">
    <source>
        <dbReference type="PROSITE" id="PS50089"/>
    </source>
</evidence>
<dbReference type="InterPro" id="IPR051834">
    <property type="entry name" value="RING_finger_E3_ligase"/>
</dbReference>
<evidence type="ECO:0000256" key="2">
    <source>
        <dbReference type="ARBA" id="ARBA00022771"/>
    </source>
</evidence>
<protein>
    <submittedName>
        <fullName evidence="8">E3 ubiquitin-protein ligase RNF115-like</fullName>
    </submittedName>
</protein>
<dbReference type="SUPFAM" id="SSF57850">
    <property type="entry name" value="RING/U-box"/>
    <property type="match status" value="1"/>
</dbReference>
<dbReference type="InterPro" id="IPR001841">
    <property type="entry name" value="Znf_RING"/>
</dbReference>
<evidence type="ECO:0000256" key="4">
    <source>
        <dbReference type="PROSITE-ProRule" id="PRU00175"/>
    </source>
</evidence>
<feature type="region of interest" description="Disordered" evidence="5">
    <location>
        <begin position="115"/>
        <end position="166"/>
    </location>
</feature>
<sequence length="166" mass="18873">MFFNLHGNPGDYAWGRESLDSIITELLNRIDGTGPPPLPKEKIAEIPTVQIVEEQVEKSLQCTVCMEDFKLGEPVKKLSCQHHYHNECIIPWLELHGTCPVCRKILLDEQNSSSDNEVPFVRERSPSFESSGLGPTRRSRYRRITPRNPSSNNHSGSIYDFTDGFD</sequence>
<dbReference type="PANTHER" id="PTHR45931">
    <property type="entry name" value="SI:CH211-59O9.10"/>
    <property type="match status" value="1"/>
</dbReference>
<dbReference type="InterPro" id="IPR013083">
    <property type="entry name" value="Znf_RING/FYVE/PHD"/>
</dbReference>
<evidence type="ECO:0000313" key="8">
    <source>
        <dbReference type="RefSeq" id="XP_013794010.1"/>
    </source>
</evidence>
<feature type="domain" description="RING-type" evidence="6">
    <location>
        <begin position="62"/>
        <end position="103"/>
    </location>
</feature>
<dbReference type="PANTHER" id="PTHR45931:SF3">
    <property type="entry name" value="RING ZINC FINGER-CONTAINING PROTEIN"/>
    <property type="match status" value="1"/>
</dbReference>
<evidence type="ECO:0000256" key="1">
    <source>
        <dbReference type="ARBA" id="ARBA00022723"/>
    </source>
</evidence>
<dbReference type="Pfam" id="PF13639">
    <property type="entry name" value="zf-RING_2"/>
    <property type="match status" value="1"/>
</dbReference>
<name>A0ABM1C4J5_LIMPO</name>
<evidence type="ECO:0000256" key="3">
    <source>
        <dbReference type="ARBA" id="ARBA00022833"/>
    </source>
</evidence>
<dbReference type="GeneID" id="106478045"/>
<dbReference type="PROSITE" id="PS50089">
    <property type="entry name" value="ZF_RING_2"/>
    <property type="match status" value="1"/>
</dbReference>
<dbReference type="SMART" id="SM00184">
    <property type="entry name" value="RING"/>
    <property type="match status" value="1"/>
</dbReference>
<proteinExistence type="predicted"/>